<comment type="caution">
    <text evidence="1">The sequence shown here is derived from an EMBL/GenBank/DDBJ whole genome shotgun (WGS) entry which is preliminary data.</text>
</comment>
<proteinExistence type="predicted"/>
<dbReference type="AlphaFoldDB" id="A0A812VYK6"/>
<gene>
    <name evidence="1" type="primary">ATG18A</name>
    <name evidence="1" type="ORF">SNEC2469_LOCUS18668</name>
</gene>
<name>A0A812VYK6_9DINO</name>
<sequence length="208" mass="21990">MACYHYQSCYNSVDIRGMGAVCCENGNPDGQTCYNTADFTLADRSTREAADTVCSGDMCCIGYQTCNTGKATNVGSLTCKGYQACYQYDFSLDGDLICDADAPTECPGDSNHGVTCASSSTYFRFQPTGDGTHCVQCKGQTSCKDANFEFPENASAYFFCADGEGGDACEAMVIKLAAGSCMEINLTDGSGEGKITVDRSGSGNNEAW</sequence>
<keyword evidence="2" id="KW-1185">Reference proteome</keyword>
<accession>A0A812VYK6</accession>
<dbReference type="OrthoDB" id="10284655at2759"/>
<dbReference type="EMBL" id="CAJNJA010031587">
    <property type="protein sequence ID" value="CAE7658630.1"/>
    <property type="molecule type" value="Genomic_DNA"/>
</dbReference>
<reference evidence="1" key="1">
    <citation type="submission" date="2021-02" db="EMBL/GenBank/DDBJ databases">
        <authorList>
            <person name="Dougan E. K."/>
            <person name="Rhodes N."/>
            <person name="Thang M."/>
            <person name="Chan C."/>
        </authorList>
    </citation>
    <scope>NUCLEOTIDE SEQUENCE</scope>
</reference>
<protein>
    <submittedName>
        <fullName evidence="1">ATG18A protein</fullName>
    </submittedName>
</protein>
<dbReference type="Proteomes" id="UP000601435">
    <property type="component" value="Unassembled WGS sequence"/>
</dbReference>
<evidence type="ECO:0000313" key="2">
    <source>
        <dbReference type="Proteomes" id="UP000601435"/>
    </source>
</evidence>
<evidence type="ECO:0000313" key="1">
    <source>
        <dbReference type="EMBL" id="CAE7658630.1"/>
    </source>
</evidence>
<organism evidence="1 2">
    <name type="scientific">Symbiodinium necroappetens</name>
    <dbReference type="NCBI Taxonomy" id="1628268"/>
    <lineage>
        <taxon>Eukaryota</taxon>
        <taxon>Sar</taxon>
        <taxon>Alveolata</taxon>
        <taxon>Dinophyceae</taxon>
        <taxon>Suessiales</taxon>
        <taxon>Symbiodiniaceae</taxon>
        <taxon>Symbiodinium</taxon>
    </lineage>
</organism>